<dbReference type="SUPFAM" id="SSF52833">
    <property type="entry name" value="Thioredoxin-like"/>
    <property type="match status" value="1"/>
</dbReference>
<evidence type="ECO:0000259" key="4">
    <source>
        <dbReference type="PROSITE" id="PS51352"/>
    </source>
</evidence>
<evidence type="ECO:0000256" key="3">
    <source>
        <dbReference type="SAM" id="Phobius"/>
    </source>
</evidence>
<dbReference type="Proteomes" id="UP001589774">
    <property type="component" value="Unassembled WGS sequence"/>
</dbReference>
<keyword evidence="2" id="KW-0186">Copper</keyword>
<keyword evidence="3" id="KW-1133">Transmembrane helix</keyword>
<dbReference type="Pfam" id="PF02630">
    <property type="entry name" value="SCO1-SenC"/>
    <property type="match status" value="1"/>
</dbReference>
<name>A0ABV6HDC5_9SPHI</name>
<protein>
    <submittedName>
        <fullName evidence="5">SCO family protein</fullName>
    </submittedName>
</protein>
<feature type="domain" description="Thioredoxin" evidence="4">
    <location>
        <begin position="208"/>
        <end position="374"/>
    </location>
</feature>
<evidence type="ECO:0000256" key="1">
    <source>
        <dbReference type="ARBA" id="ARBA00010996"/>
    </source>
</evidence>
<accession>A0ABV6HDC5</accession>
<sequence length="514" mass="58221">MEESIFRQRVDELRSSSKPYRQLTSLLKEEHVVYRNKSANAVTRMRGYVLYSFFLKGLPDSALIFVYEELSSSREAYLVAAASLALRKAEKKRPVMADYLLKALQNVKFFDNYFSFDHYYQQWPLDNKTTAVAEILSTMKWLGAYAKTCLPTLRTLAANGDNKLSLKVVTAIGETIKIIENDNTPIEDCCGNIPSFLGADLNLSLSKKRGVRMFREIVLENQDGRQAHLHDFTDGRPTLVAFFYTRCDNPLKCSLTITNLAAIQRQLMKESWGQSVALLAISYDSFYDLSYRIKNYGVSRGIVFNKNMQMFRAVPDINLVKDYFELGVNYTGEAVNRHVIELYILDKNGRIVKGFQRGEMDNTNIIGHLRSMALSADNAGARWLSTVKDGFKGVTSVLVPLFIMLLPKCPFCFAAYLSMFGIAGMQFMPYVKFIFPLLVVAMAINMFALYRMGVQRNSFFPLYLCVVGSAIVVTFGYFMPTKLALIIGLTLLFLSAVLNALPHHVYLKLKSRIG</sequence>
<dbReference type="InterPro" id="IPR013766">
    <property type="entry name" value="Thioredoxin_domain"/>
</dbReference>
<keyword evidence="6" id="KW-1185">Reference proteome</keyword>
<dbReference type="InterPro" id="IPR036249">
    <property type="entry name" value="Thioredoxin-like_sf"/>
</dbReference>
<evidence type="ECO:0000256" key="2">
    <source>
        <dbReference type="ARBA" id="ARBA00023008"/>
    </source>
</evidence>
<feature type="transmembrane region" description="Helical" evidence="3">
    <location>
        <begin position="397"/>
        <end position="418"/>
    </location>
</feature>
<dbReference type="Gene3D" id="3.40.30.10">
    <property type="entry name" value="Glutaredoxin"/>
    <property type="match status" value="1"/>
</dbReference>
<keyword evidence="3" id="KW-0812">Transmembrane</keyword>
<organism evidence="5 6">
    <name type="scientific">Olivibacter oleidegradans</name>
    <dbReference type="NCBI Taxonomy" id="760123"/>
    <lineage>
        <taxon>Bacteria</taxon>
        <taxon>Pseudomonadati</taxon>
        <taxon>Bacteroidota</taxon>
        <taxon>Sphingobacteriia</taxon>
        <taxon>Sphingobacteriales</taxon>
        <taxon>Sphingobacteriaceae</taxon>
        <taxon>Olivibacter</taxon>
    </lineage>
</organism>
<dbReference type="EMBL" id="JBHLWO010000001">
    <property type="protein sequence ID" value="MFC0316899.1"/>
    <property type="molecule type" value="Genomic_DNA"/>
</dbReference>
<keyword evidence="3" id="KW-0472">Membrane</keyword>
<evidence type="ECO:0000313" key="6">
    <source>
        <dbReference type="Proteomes" id="UP001589774"/>
    </source>
</evidence>
<dbReference type="PROSITE" id="PS51352">
    <property type="entry name" value="THIOREDOXIN_2"/>
    <property type="match status" value="1"/>
</dbReference>
<feature type="transmembrane region" description="Helical" evidence="3">
    <location>
        <begin position="485"/>
        <end position="507"/>
    </location>
</feature>
<evidence type="ECO:0000313" key="5">
    <source>
        <dbReference type="EMBL" id="MFC0316899.1"/>
    </source>
</evidence>
<gene>
    <name evidence="5" type="ORF">ACFFI0_01215</name>
</gene>
<feature type="transmembrane region" description="Helical" evidence="3">
    <location>
        <begin position="462"/>
        <end position="479"/>
    </location>
</feature>
<dbReference type="InterPro" id="IPR003782">
    <property type="entry name" value="SCO1/SenC"/>
</dbReference>
<proteinExistence type="inferred from homology"/>
<feature type="transmembrane region" description="Helical" evidence="3">
    <location>
        <begin position="430"/>
        <end position="450"/>
    </location>
</feature>
<dbReference type="RefSeq" id="WP_130855055.1">
    <property type="nucleotide sequence ID" value="NZ_JBHLWO010000001.1"/>
</dbReference>
<comment type="similarity">
    <text evidence="1">Belongs to the SCO1/2 family.</text>
</comment>
<reference evidence="5 6" key="1">
    <citation type="submission" date="2024-09" db="EMBL/GenBank/DDBJ databases">
        <authorList>
            <person name="Sun Q."/>
            <person name="Mori K."/>
        </authorList>
    </citation>
    <scope>NUCLEOTIDE SEQUENCE [LARGE SCALE GENOMIC DNA]</scope>
    <source>
        <strain evidence="5 6">CCM 7765</strain>
    </source>
</reference>
<comment type="caution">
    <text evidence="5">The sequence shown here is derived from an EMBL/GenBank/DDBJ whole genome shotgun (WGS) entry which is preliminary data.</text>
</comment>